<dbReference type="InterPro" id="IPR052350">
    <property type="entry name" value="Metallo-dep_Lactonases"/>
</dbReference>
<keyword evidence="4" id="KW-1185">Reference proteome</keyword>
<dbReference type="InterPro" id="IPR032466">
    <property type="entry name" value="Metal_Hydrolase"/>
</dbReference>
<evidence type="ECO:0000313" key="4">
    <source>
        <dbReference type="Proteomes" id="UP001262410"/>
    </source>
</evidence>
<dbReference type="InterPro" id="IPR006680">
    <property type="entry name" value="Amidohydro-rel"/>
</dbReference>
<dbReference type="Proteomes" id="UP001262410">
    <property type="component" value="Unassembled WGS sequence"/>
</dbReference>
<dbReference type="RefSeq" id="WP_309796722.1">
    <property type="nucleotide sequence ID" value="NZ_JAVDPW010000007.1"/>
</dbReference>
<organism evidence="3 4">
    <name type="scientific">Inquilinus ginsengisoli</name>
    <dbReference type="NCBI Taxonomy" id="363840"/>
    <lineage>
        <taxon>Bacteria</taxon>
        <taxon>Pseudomonadati</taxon>
        <taxon>Pseudomonadota</taxon>
        <taxon>Alphaproteobacteria</taxon>
        <taxon>Rhodospirillales</taxon>
        <taxon>Rhodospirillaceae</taxon>
        <taxon>Inquilinus</taxon>
    </lineage>
</organism>
<keyword evidence="3" id="KW-0378">Hydrolase</keyword>
<dbReference type="SUPFAM" id="SSF51556">
    <property type="entry name" value="Metallo-dependent hydrolases"/>
    <property type="match status" value="1"/>
</dbReference>
<comment type="similarity">
    <text evidence="1">Belongs to the metallo-dependent hydrolases superfamily.</text>
</comment>
<name>A0ABU1JS91_9PROT</name>
<protein>
    <submittedName>
        <fullName evidence="3">TIM-barrel fold metal-dependent hydrolase</fullName>
    </submittedName>
</protein>
<evidence type="ECO:0000313" key="3">
    <source>
        <dbReference type="EMBL" id="MDR6291478.1"/>
    </source>
</evidence>
<sequence length="302" mass="33690">MDDAALPILDCHQHFYDARRLHYPVFAQRSAGFEALVGDYGALPRVYRPEDYAQDTAGLNVVKTIWAEFISEDPVGEVRWAGELARATGRPDGMIGLADFRSPDLERRLDAYALAGPIRCVRQHLGWHPTDPLLRYAPGPDLLSDAAWRRGVASLRGRELVCEIEVFGPQLPDLAAVAAVCPDIQFVLPVMGWPVDLTNDGRSAWKRGVAAVADRPNVALKIFGMECIFGIRWTVAQIRPWILEAIDAFGPRRCMFASHMPICKLACTFRQLYDAYLEVIDGCSPSEKRQLMCDTAASVYRL</sequence>
<dbReference type="Gene3D" id="3.20.20.140">
    <property type="entry name" value="Metal-dependent hydrolases"/>
    <property type="match status" value="1"/>
</dbReference>
<dbReference type="EMBL" id="JAVDPW010000007">
    <property type="protein sequence ID" value="MDR6291478.1"/>
    <property type="molecule type" value="Genomic_DNA"/>
</dbReference>
<evidence type="ECO:0000259" key="2">
    <source>
        <dbReference type="Pfam" id="PF04909"/>
    </source>
</evidence>
<feature type="domain" description="Amidohydrolase-related" evidence="2">
    <location>
        <begin position="10"/>
        <end position="302"/>
    </location>
</feature>
<gene>
    <name evidence="3" type="ORF">E9232_004012</name>
</gene>
<reference evidence="3 4" key="1">
    <citation type="submission" date="2023-07" db="EMBL/GenBank/DDBJ databases">
        <title>Sorghum-associated microbial communities from plants grown in Nebraska, USA.</title>
        <authorList>
            <person name="Schachtman D."/>
        </authorList>
    </citation>
    <scope>NUCLEOTIDE SEQUENCE [LARGE SCALE GENOMIC DNA]</scope>
    <source>
        <strain evidence="3 4">584</strain>
    </source>
</reference>
<dbReference type="GO" id="GO:0016787">
    <property type="term" value="F:hydrolase activity"/>
    <property type="evidence" value="ECO:0007669"/>
    <property type="project" value="UniProtKB-KW"/>
</dbReference>
<comment type="caution">
    <text evidence="3">The sequence shown here is derived from an EMBL/GenBank/DDBJ whole genome shotgun (WGS) entry which is preliminary data.</text>
</comment>
<dbReference type="PANTHER" id="PTHR43569">
    <property type="entry name" value="AMIDOHYDROLASE"/>
    <property type="match status" value="1"/>
</dbReference>
<evidence type="ECO:0000256" key="1">
    <source>
        <dbReference type="ARBA" id="ARBA00038310"/>
    </source>
</evidence>
<proteinExistence type="inferred from homology"/>
<dbReference type="PANTHER" id="PTHR43569:SF1">
    <property type="entry name" value="BLL3371 PROTEIN"/>
    <property type="match status" value="1"/>
</dbReference>
<dbReference type="Pfam" id="PF04909">
    <property type="entry name" value="Amidohydro_2"/>
    <property type="match status" value="1"/>
</dbReference>
<accession>A0ABU1JS91</accession>